<dbReference type="Proteomes" id="UP000800200">
    <property type="component" value="Unassembled WGS sequence"/>
</dbReference>
<dbReference type="AlphaFoldDB" id="A0A6A6DPV8"/>
<keyword evidence="3" id="KW-1185">Reference proteome</keyword>
<name>A0A6A6DPV8_9PEZI</name>
<proteinExistence type="predicted"/>
<dbReference type="Gene3D" id="1.20.1280.50">
    <property type="match status" value="1"/>
</dbReference>
<evidence type="ECO:0000259" key="1">
    <source>
        <dbReference type="Pfam" id="PF12937"/>
    </source>
</evidence>
<accession>A0A6A6DPV8</accession>
<evidence type="ECO:0000313" key="3">
    <source>
        <dbReference type="Proteomes" id="UP000800200"/>
    </source>
</evidence>
<dbReference type="InterPro" id="IPR036047">
    <property type="entry name" value="F-box-like_dom_sf"/>
</dbReference>
<dbReference type="Pfam" id="PF12937">
    <property type="entry name" value="F-box-like"/>
    <property type="match status" value="1"/>
</dbReference>
<gene>
    <name evidence="2" type="ORF">K469DRAFT_670666</name>
</gene>
<dbReference type="OrthoDB" id="4192220at2759"/>
<feature type="domain" description="F-box" evidence="1">
    <location>
        <begin position="40"/>
        <end position="86"/>
    </location>
</feature>
<protein>
    <recommendedName>
        <fullName evidence="1">F-box domain-containing protein</fullName>
    </recommendedName>
</protein>
<dbReference type="SUPFAM" id="SSF81383">
    <property type="entry name" value="F-box domain"/>
    <property type="match status" value="1"/>
</dbReference>
<organism evidence="2 3">
    <name type="scientific">Zopfia rhizophila CBS 207.26</name>
    <dbReference type="NCBI Taxonomy" id="1314779"/>
    <lineage>
        <taxon>Eukaryota</taxon>
        <taxon>Fungi</taxon>
        <taxon>Dikarya</taxon>
        <taxon>Ascomycota</taxon>
        <taxon>Pezizomycotina</taxon>
        <taxon>Dothideomycetes</taxon>
        <taxon>Dothideomycetes incertae sedis</taxon>
        <taxon>Zopfiaceae</taxon>
        <taxon>Zopfia</taxon>
    </lineage>
</organism>
<reference evidence="2" key="1">
    <citation type="journal article" date="2020" name="Stud. Mycol.">
        <title>101 Dothideomycetes genomes: a test case for predicting lifestyles and emergence of pathogens.</title>
        <authorList>
            <person name="Haridas S."/>
            <person name="Albert R."/>
            <person name="Binder M."/>
            <person name="Bloem J."/>
            <person name="Labutti K."/>
            <person name="Salamov A."/>
            <person name="Andreopoulos B."/>
            <person name="Baker S."/>
            <person name="Barry K."/>
            <person name="Bills G."/>
            <person name="Bluhm B."/>
            <person name="Cannon C."/>
            <person name="Castanera R."/>
            <person name="Culley D."/>
            <person name="Daum C."/>
            <person name="Ezra D."/>
            <person name="Gonzalez J."/>
            <person name="Henrissat B."/>
            <person name="Kuo A."/>
            <person name="Liang C."/>
            <person name="Lipzen A."/>
            <person name="Lutzoni F."/>
            <person name="Magnuson J."/>
            <person name="Mondo S."/>
            <person name="Nolan M."/>
            <person name="Ohm R."/>
            <person name="Pangilinan J."/>
            <person name="Park H.-J."/>
            <person name="Ramirez L."/>
            <person name="Alfaro M."/>
            <person name="Sun H."/>
            <person name="Tritt A."/>
            <person name="Yoshinaga Y."/>
            <person name="Zwiers L.-H."/>
            <person name="Turgeon B."/>
            <person name="Goodwin S."/>
            <person name="Spatafora J."/>
            <person name="Crous P."/>
            <person name="Grigoriev I."/>
        </authorList>
    </citation>
    <scope>NUCLEOTIDE SEQUENCE</scope>
    <source>
        <strain evidence="2">CBS 207.26</strain>
    </source>
</reference>
<evidence type="ECO:0000313" key="2">
    <source>
        <dbReference type="EMBL" id="KAF2181617.1"/>
    </source>
</evidence>
<dbReference type="InterPro" id="IPR001810">
    <property type="entry name" value="F-box_dom"/>
</dbReference>
<dbReference type="EMBL" id="ML994651">
    <property type="protein sequence ID" value="KAF2181617.1"/>
    <property type="molecule type" value="Genomic_DNA"/>
</dbReference>
<sequence>MLKPKACSLMSRWSCTSIYQISVSLTSSFLGPAMSKPAIINELPSEILLDIFEHLRNSSSNGLLAKAMLCCRIWHRLIASVLYSHVAVDSKLHSDSVSSRFTKQFSYGFLVKSFSLRICQVHLLGFNIASPEAYERLCEIRDIFPRLENLYSFSLSLEEQAGQGFFIPKAAVVQIIDSLPRAVVKLNLDIGSLDNTSQSHVCYSVSQVIPRLHCLRLRLSHICPVLFSCLENPAQWSRSHDCNVHEVEFPQATFISELRYAVIRLDTRPDSVHGTNSRLCHSGIDTMQAVDLATSLQRLHNSGAFPFLRRFAVIDRVDATKSIQNDHWNVFKIRDIIGNATITFPWCPRGGSSSLFMIRDMRGRDWFGTFNDVANSVDGPLSWAETGARSRTLRPGSLNLDGIWNLNTDELFSRQAVMDRFGVAFRLWKHEDATGMSLLHVRTASGFVDTEAVSEELPAGWRWVPEGRWQWTIQER</sequence>